<dbReference type="PANTHER" id="PTHR35309">
    <property type="match status" value="1"/>
</dbReference>
<comment type="caution">
    <text evidence="1">The sequence shown here is derived from an EMBL/GenBank/DDBJ whole genome shotgun (WGS) entry which is preliminary data.</text>
</comment>
<evidence type="ECO:0000313" key="2">
    <source>
        <dbReference type="Proteomes" id="UP001209076"/>
    </source>
</evidence>
<dbReference type="SUPFAM" id="SSF159245">
    <property type="entry name" value="AttH-like"/>
    <property type="match status" value="1"/>
</dbReference>
<dbReference type="Proteomes" id="UP001209076">
    <property type="component" value="Unassembled WGS sequence"/>
</dbReference>
<evidence type="ECO:0000313" key="1">
    <source>
        <dbReference type="EMBL" id="MCU0104057.1"/>
    </source>
</evidence>
<name>A0ABT2PWD6_9MOLU</name>
<sequence>MGLKHILNPVLFQGYKKKNRYFEGWYYKMVSKDEQVKIAFIPGISMAGDQSHTFVQVFLSKKKPSPTLKTFYFRYDSKDFSFENTPFEVHIGNNIFSESSINVSLKDAYLSVTGNITINGLVPLEKSLWQPNIMGPFGYLNFMECYHGVITMTSSLSGSLEIDGETISFEGGKGYIEKDWGKSFPRAYVWTQTNHFKDNNTSLMFSYADIPFLGFYFKGLICTLYYNKKEYRFATYNFTKVKKEEISPKRAFYQLKKGRYMLEMEAIQEDQIELPSPINGAMIHTIKEGLSGRVNVKLYYKNQLIYEDTGLEAGIEIMKK</sequence>
<evidence type="ECO:0008006" key="3">
    <source>
        <dbReference type="Google" id="ProtNLM"/>
    </source>
</evidence>
<dbReference type="PANTHER" id="PTHR35309:SF4">
    <property type="entry name" value="TOCOPHEROL CYCLASE"/>
    <property type="match status" value="1"/>
</dbReference>
<dbReference type="EMBL" id="JAOEGN010000001">
    <property type="protein sequence ID" value="MCU0104057.1"/>
    <property type="molecule type" value="Genomic_DNA"/>
</dbReference>
<keyword evidence="2" id="KW-1185">Reference proteome</keyword>
<proteinExistence type="predicted"/>
<organism evidence="1 2">
    <name type="scientific">Paracholeplasma vituli</name>
    <dbReference type="NCBI Taxonomy" id="69473"/>
    <lineage>
        <taxon>Bacteria</taxon>
        <taxon>Bacillati</taxon>
        <taxon>Mycoplasmatota</taxon>
        <taxon>Mollicutes</taxon>
        <taxon>Acholeplasmatales</taxon>
        <taxon>Acholeplasmataceae</taxon>
        <taxon>Paracholeplasma</taxon>
    </lineage>
</organism>
<dbReference type="Pfam" id="PF14249">
    <property type="entry name" value="Tocopherol_cycl"/>
    <property type="match status" value="1"/>
</dbReference>
<gene>
    <name evidence="1" type="ORF">N7603_00085</name>
</gene>
<dbReference type="RefSeq" id="WP_262095267.1">
    <property type="nucleotide sequence ID" value="NZ_JAOEGN010000001.1"/>
</dbReference>
<accession>A0ABT2PWD6</accession>
<protein>
    <recommendedName>
        <fullName evidence="3">Tocopherol cyclase</fullName>
    </recommendedName>
</protein>
<reference evidence="2" key="1">
    <citation type="submission" date="2023-07" db="EMBL/GenBank/DDBJ databases">
        <title>Novel Mycoplasma species identified in domestic and wild animals.</title>
        <authorList>
            <person name="Volokhov D.V."/>
            <person name="Furtak V.A."/>
            <person name="Zagorodnyaya T.A."/>
        </authorList>
    </citation>
    <scope>NUCLEOTIDE SEQUENCE [LARGE SCALE GENOMIC DNA]</scope>
    <source>
        <strain evidence="2">92-19</strain>
    </source>
</reference>
<dbReference type="InterPro" id="IPR025893">
    <property type="entry name" value="Tocopherol_cyclase"/>
</dbReference>